<keyword evidence="2" id="KW-0472">Membrane</keyword>
<dbReference type="InterPro" id="IPR002931">
    <property type="entry name" value="Transglutaminase-like"/>
</dbReference>
<feature type="domain" description="Transglutaminase-like" evidence="3">
    <location>
        <begin position="174"/>
        <end position="280"/>
    </location>
</feature>
<dbReference type="InterPro" id="IPR013783">
    <property type="entry name" value="Ig-like_fold"/>
</dbReference>
<evidence type="ECO:0000313" key="4">
    <source>
        <dbReference type="EMBL" id="CDA41651.1"/>
    </source>
</evidence>
<dbReference type="SUPFAM" id="SSF54001">
    <property type="entry name" value="Cysteine proteinases"/>
    <property type="match status" value="1"/>
</dbReference>
<evidence type="ECO:0000259" key="3">
    <source>
        <dbReference type="Pfam" id="PF01841"/>
    </source>
</evidence>
<evidence type="ECO:0000313" key="5">
    <source>
        <dbReference type="Proteomes" id="UP000018175"/>
    </source>
</evidence>
<evidence type="ECO:0000256" key="1">
    <source>
        <dbReference type="SAM" id="MobiDB-lite"/>
    </source>
</evidence>
<keyword evidence="2" id="KW-0812">Transmembrane</keyword>
<name>R6A4S1_9FIRM</name>
<gene>
    <name evidence="4" type="ORF">BN765_00619</name>
</gene>
<protein>
    <submittedName>
        <fullName evidence="4">Transglutaminase-like superfamily</fullName>
    </submittedName>
</protein>
<feature type="region of interest" description="Disordered" evidence="1">
    <location>
        <begin position="40"/>
        <end position="73"/>
    </location>
</feature>
<reference evidence="4" key="1">
    <citation type="submission" date="2012-11" db="EMBL/GenBank/DDBJ databases">
        <title>Dependencies among metagenomic species, viruses, plasmids and units of genetic variation.</title>
        <authorList>
            <person name="Nielsen H.B."/>
            <person name="Almeida M."/>
            <person name="Juncker A.S."/>
            <person name="Rasmussen S."/>
            <person name="Li J."/>
            <person name="Sunagawa S."/>
            <person name="Plichta D."/>
            <person name="Gautier L."/>
            <person name="Le Chatelier E."/>
            <person name="Peletier E."/>
            <person name="Bonde I."/>
            <person name="Nielsen T."/>
            <person name="Manichanh C."/>
            <person name="Arumugam M."/>
            <person name="Batto J."/>
            <person name="Santos M.B.Q.D."/>
            <person name="Blom N."/>
            <person name="Borruel N."/>
            <person name="Burgdorf K.S."/>
            <person name="Boumezbeur F."/>
            <person name="Casellas F."/>
            <person name="Dore J."/>
            <person name="Guarner F."/>
            <person name="Hansen T."/>
            <person name="Hildebrand F."/>
            <person name="Kaas R.S."/>
            <person name="Kennedy S."/>
            <person name="Kristiansen K."/>
            <person name="Kultima J.R."/>
            <person name="Leonard P."/>
            <person name="Levenez F."/>
            <person name="Lund O."/>
            <person name="Moumen B."/>
            <person name="Le Paslier D."/>
            <person name="Pons N."/>
            <person name="Pedersen O."/>
            <person name="Prifti E."/>
            <person name="Qin J."/>
            <person name="Raes J."/>
            <person name="Tap J."/>
            <person name="Tims S."/>
            <person name="Ussery D.W."/>
            <person name="Yamada T."/>
            <person name="MetaHit consortium"/>
            <person name="Renault P."/>
            <person name="Sicheritz-Ponten T."/>
            <person name="Bork P."/>
            <person name="Wang J."/>
            <person name="Brunak S."/>
            <person name="Ehrlich S.D."/>
        </authorList>
    </citation>
    <scope>NUCLEOTIDE SEQUENCE [LARGE SCALE GENOMIC DNA]</scope>
</reference>
<evidence type="ECO:0000256" key="2">
    <source>
        <dbReference type="SAM" id="Phobius"/>
    </source>
</evidence>
<sequence>MLQLCYLQRYFAGRVLVYGLISVTVMLSAAVTGCNNKNNISEGSIKTEGSTKTEGNNQSEEFSETDVNDQPSDIDVEPPVIHGISDKTYYIGSKVSYMTDVYATDFSGQEIDVEVDKSQVNTSQPGSYIVYYKAVDSYGNETIEEVTFTFIEEETQEVKVNSSYSTLDEVVAAVLQDITDNSMSKGQKARAIYKYAHSKIGYTGNSYTNSSEWQDEAFEALKVIKKNGYVAGDCFTYASVDRALLDGIGAECIWVDNQGARSGDHSWLLCNLGTGWYHFDSTRMYDGFECFMLTDSQVQDYINRGNSIYRRDMSAYPATPSEEFSY</sequence>
<dbReference type="AlphaFoldDB" id="R6A4S1"/>
<dbReference type="InterPro" id="IPR038765">
    <property type="entry name" value="Papain-like_cys_pep_sf"/>
</dbReference>
<dbReference type="Proteomes" id="UP000018175">
    <property type="component" value="Unassembled WGS sequence"/>
</dbReference>
<proteinExistence type="predicted"/>
<dbReference type="Pfam" id="PF01841">
    <property type="entry name" value="Transglut_core"/>
    <property type="match status" value="1"/>
</dbReference>
<dbReference type="Gene3D" id="2.60.40.10">
    <property type="entry name" value="Immunoglobulins"/>
    <property type="match status" value="1"/>
</dbReference>
<keyword evidence="2" id="KW-1133">Transmembrane helix</keyword>
<feature type="transmembrane region" description="Helical" evidence="2">
    <location>
        <begin position="12"/>
        <end position="31"/>
    </location>
</feature>
<feature type="compositionally biased region" description="Acidic residues" evidence="1">
    <location>
        <begin position="61"/>
        <end position="73"/>
    </location>
</feature>
<dbReference type="Gene3D" id="3.10.620.30">
    <property type="match status" value="1"/>
</dbReference>
<feature type="compositionally biased region" description="Polar residues" evidence="1">
    <location>
        <begin position="40"/>
        <end position="60"/>
    </location>
</feature>
<comment type="caution">
    <text evidence="4">The sequence shown here is derived from an EMBL/GenBank/DDBJ whole genome shotgun (WGS) entry which is preliminary data.</text>
</comment>
<accession>R6A4S1</accession>
<organism evidence="4 5">
    <name type="scientific">Lachnospira eligens CAG:72</name>
    <dbReference type="NCBI Taxonomy" id="1263077"/>
    <lineage>
        <taxon>Bacteria</taxon>
        <taxon>Bacillati</taxon>
        <taxon>Bacillota</taxon>
        <taxon>Clostridia</taxon>
        <taxon>Lachnospirales</taxon>
        <taxon>Lachnospiraceae</taxon>
        <taxon>Lachnospira</taxon>
    </lineage>
</organism>
<dbReference type="EMBL" id="CBBU010000155">
    <property type="protein sequence ID" value="CDA41651.1"/>
    <property type="molecule type" value="Genomic_DNA"/>
</dbReference>